<dbReference type="EMBL" id="CAFBLQ010000001">
    <property type="protein sequence ID" value="CAB4856655.1"/>
    <property type="molecule type" value="Genomic_DNA"/>
</dbReference>
<name>A0A6J7CI14_9ZZZZ</name>
<evidence type="ECO:0000313" key="2">
    <source>
        <dbReference type="EMBL" id="CAB4856655.1"/>
    </source>
</evidence>
<dbReference type="SUPFAM" id="SSF56112">
    <property type="entry name" value="Protein kinase-like (PK-like)"/>
    <property type="match status" value="1"/>
</dbReference>
<dbReference type="InterPro" id="IPR041726">
    <property type="entry name" value="ACAD10_11_N"/>
</dbReference>
<dbReference type="InterPro" id="IPR052898">
    <property type="entry name" value="ACAD10-like"/>
</dbReference>
<protein>
    <submittedName>
        <fullName evidence="2">Unannotated protein</fullName>
    </submittedName>
</protein>
<organism evidence="2">
    <name type="scientific">freshwater metagenome</name>
    <dbReference type="NCBI Taxonomy" id="449393"/>
    <lineage>
        <taxon>unclassified sequences</taxon>
        <taxon>metagenomes</taxon>
        <taxon>ecological metagenomes</taxon>
    </lineage>
</organism>
<proteinExistence type="predicted"/>
<dbReference type="AlphaFoldDB" id="A0A6J7CI14"/>
<accession>A0A6J7CI14</accession>
<sequence>MGTMEEQATDVQLTPERLAQQLTPWLIEVTDDPGPHTVERLSGGNSNETLLVSSPSAVRVMRRPPAATIDSSAHNMEREYRMLMALADTHVPVPRPVGTSREPFPGGTPALLMEHLDGVSLTAELPQNYPAGATATVAFAAIDALADLHSLPWRDLGLADFGRPEQFLERQVGRWEKQYAMYRHRDLPDFDIVARWLEANRPPEGEPGILHGDFHVDNCLFTREAPVRLLAIIDWEMSTIGDPLLDVGLLLGLWGSDRPEPRAMPKIQGFSTAADAPAREELARRYEERSGRSLEHLNYYMALALWKLAAIVEGAHFHFQSGRLQTEYARQLGEDVPRLLAEARVFTERA</sequence>
<dbReference type="InterPro" id="IPR002575">
    <property type="entry name" value="Aminoglycoside_PTrfase"/>
</dbReference>
<reference evidence="2" key="1">
    <citation type="submission" date="2020-05" db="EMBL/GenBank/DDBJ databases">
        <authorList>
            <person name="Chiriac C."/>
            <person name="Salcher M."/>
            <person name="Ghai R."/>
            <person name="Kavagutti S V."/>
        </authorList>
    </citation>
    <scope>NUCLEOTIDE SEQUENCE</scope>
</reference>
<evidence type="ECO:0000259" key="1">
    <source>
        <dbReference type="Pfam" id="PF01636"/>
    </source>
</evidence>
<feature type="domain" description="Aminoglycoside phosphotransferase" evidence="1">
    <location>
        <begin position="37"/>
        <end position="274"/>
    </location>
</feature>
<dbReference type="PANTHER" id="PTHR47829:SF1">
    <property type="entry name" value="HAD FAMILY PHOSPHATASE"/>
    <property type="match status" value="1"/>
</dbReference>
<dbReference type="CDD" id="cd05154">
    <property type="entry name" value="ACAD10_11_N-like"/>
    <property type="match status" value="1"/>
</dbReference>
<gene>
    <name evidence="2" type="ORF">UFOPK3423_00005</name>
</gene>
<dbReference type="Pfam" id="PF01636">
    <property type="entry name" value="APH"/>
    <property type="match status" value="1"/>
</dbReference>
<dbReference type="PANTHER" id="PTHR47829">
    <property type="entry name" value="HYDROLASE, PUTATIVE (AFU_ORTHOLOGUE AFUA_1G12880)-RELATED"/>
    <property type="match status" value="1"/>
</dbReference>
<dbReference type="Gene3D" id="3.90.1200.10">
    <property type="match status" value="1"/>
</dbReference>
<dbReference type="Gene3D" id="3.30.200.20">
    <property type="entry name" value="Phosphorylase Kinase, domain 1"/>
    <property type="match status" value="1"/>
</dbReference>
<dbReference type="InterPro" id="IPR011009">
    <property type="entry name" value="Kinase-like_dom_sf"/>
</dbReference>